<keyword evidence="2" id="KW-0902">Two-component regulatory system</keyword>
<comment type="caution">
    <text evidence="5">The sequence shown here is derived from an EMBL/GenBank/DDBJ whole genome shotgun (WGS) entry which is preliminary data.</text>
</comment>
<dbReference type="Gene3D" id="3.40.50.2300">
    <property type="match status" value="1"/>
</dbReference>
<gene>
    <name evidence="5" type="ORF">A9A59_1748</name>
</gene>
<dbReference type="PANTHER" id="PTHR44591">
    <property type="entry name" value="STRESS RESPONSE REGULATOR PROTEIN 1"/>
    <property type="match status" value="1"/>
</dbReference>
<dbReference type="CDD" id="cd17542">
    <property type="entry name" value="REC_CheY"/>
    <property type="match status" value="1"/>
</dbReference>
<dbReference type="SMART" id="SM00448">
    <property type="entry name" value="REC"/>
    <property type="match status" value="1"/>
</dbReference>
<reference evidence="5 6" key="1">
    <citation type="submission" date="2017-09" db="EMBL/GenBank/DDBJ databases">
        <title>Sequencing the genomes of two abundant thermophiles in Great Basin hot springs: Thermocrinis jamiesonii and novel Chloroflexi Thermoflexus hugenholtzii.</title>
        <authorList>
            <person name="Hedlund B."/>
        </authorList>
    </citation>
    <scope>NUCLEOTIDE SEQUENCE [LARGE SCALE GENOMIC DNA]</scope>
    <source>
        <strain evidence="5 6">G233</strain>
    </source>
</reference>
<dbReference type="InterPro" id="IPR001789">
    <property type="entry name" value="Sig_transdc_resp-reg_receiver"/>
</dbReference>
<dbReference type="Proteomes" id="UP000223071">
    <property type="component" value="Unassembled WGS sequence"/>
</dbReference>
<dbReference type="InterPro" id="IPR050595">
    <property type="entry name" value="Bact_response_regulator"/>
</dbReference>
<evidence type="ECO:0000256" key="1">
    <source>
        <dbReference type="ARBA" id="ARBA00022553"/>
    </source>
</evidence>
<keyword evidence="6" id="KW-1185">Reference proteome</keyword>
<evidence type="ECO:0000313" key="6">
    <source>
        <dbReference type="Proteomes" id="UP000223071"/>
    </source>
</evidence>
<dbReference type="InterPro" id="IPR011006">
    <property type="entry name" value="CheY-like_superfamily"/>
</dbReference>
<dbReference type="AlphaFoldDB" id="A0A2A9HHP5"/>
<dbReference type="PANTHER" id="PTHR44591:SF14">
    <property type="entry name" value="PROTEIN PILG"/>
    <property type="match status" value="1"/>
</dbReference>
<dbReference type="SUPFAM" id="SSF52172">
    <property type="entry name" value="CheY-like"/>
    <property type="match status" value="1"/>
</dbReference>
<dbReference type="RefSeq" id="WP_098503897.1">
    <property type="nucleotide sequence ID" value="NZ_PDJQ01000001.1"/>
</dbReference>
<dbReference type="GO" id="GO:0000160">
    <property type="term" value="P:phosphorelay signal transduction system"/>
    <property type="evidence" value="ECO:0007669"/>
    <property type="project" value="UniProtKB-KW"/>
</dbReference>
<name>A0A2A9HHP5_TEPT2</name>
<feature type="modified residue" description="4-aspartylphosphate" evidence="3">
    <location>
        <position position="52"/>
    </location>
</feature>
<evidence type="ECO:0000259" key="4">
    <source>
        <dbReference type="PROSITE" id="PS50110"/>
    </source>
</evidence>
<dbReference type="Pfam" id="PF00072">
    <property type="entry name" value="Response_reg"/>
    <property type="match status" value="1"/>
</dbReference>
<evidence type="ECO:0000256" key="3">
    <source>
        <dbReference type="PROSITE-ProRule" id="PRU00169"/>
    </source>
</evidence>
<sequence>MATILVVDDAAFMRMRMSKILTEAGYEVIQAENGLEALEKYQAVKPDAVLMDITMPEMDGLTALKEIRKVDPNAKVAMVTALGQQQIVLEAVKNGAKDFLVKPAEADRVLAAVSKLCN</sequence>
<protein>
    <submittedName>
        <fullName evidence="5">Two-component system chemotaxis response regulator CheY</fullName>
    </submittedName>
</protein>
<accession>A0A2A9HHP5</accession>
<evidence type="ECO:0000256" key="2">
    <source>
        <dbReference type="ARBA" id="ARBA00023012"/>
    </source>
</evidence>
<organism evidence="5 6">
    <name type="scientific">Tepidiforma thermophila (strain KCTC 52669 / CGMCC 1.13589 / G233)</name>
    <dbReference type="NCBI Taxonomy" id="2761530"/>
    <lineage>
        <taxon>Bacteria</taxon>
        <taxon>Bacillati</taxon>
        <taxon>Chloroflexota</taxon>
        <taxon>Tepidiformia</taxon>
        <taxon>Tepidiformales</taxon>
        <taxon>Tepidiformaceae</taxon>
        <taxon>Tepidiforma</taxon>
    </lineage>
</organism>
<dbReference type="EMBL" id="PDJQ01000001">
    <property type="protein sequence ID" value="PFG74515.1"/>
    <property type="molecule type" value="Genomic_DNA"/>
</dbReference>
<dbReference type="PROSITE" id="PS50110">
    <property type="entry name" value="RESPONSE_REGULATORY"/>
    <property type="match status" value="1"/>
</dbReference>
<proteinExistence type="predicted"/>
<keyword evidence="1 3" id="KW-0597">Phosphoprotein</keyword>
<feature type="domain" description="Response regulatory" evidence="4">
    <location>
        <begin position="3"/>
        <end position="117"/>
    </location>
</feature>
<evidence type="ECO:0000313" key="5">
    <source>
        <dbReference type="EMBL" id="PFG74515.1"/>
    </source>
</evidence>